<comment type="caution">
    <text evidence="2">The sequence shown here is derived from an EMBL/GenBank/DDBJ whole genome shotgun (WGS) entry which is preliminary data.</text>
</comment>
<evidence type="ECO:0000313" key="2">
    <source>
        <dbReference type="EMBL" id="TDW06729.1"/>
    </source>
</evidence>
<dbReference type="Gene3D" id="1.10.530.10">
    <property type="match status" value="1"/>
</dbReference>
<dbReference type="EMBL" id="SODA01000004">
    <property type="protein sequence ID" value="TDW06729.1"/>
    <property type="molecule type" value="Genomic_DNA"/>
</dbReference>
<dbReference type="Pfam" id="PF01464">
    <property type="entry name" value="SLT"/>
    <property type="match status" value="1"/>
</dbReference>
<dbReference type="InterPro" id="IPR008258">
    <property type="entry name" value="Transglycosylase_SLT_dom_1"/>
</dbReference>
<name>A0A4R7Z9V6_9FIRM</name>
<dbReference type="RefSeq" id="WP_111571425.1">
    <property type="nucleotide sequence ID" value="NZ_QLME01000004.1"/>
</dbReference>
<sequence length="202" mass="23935">MWKEYIKKGVILLFLSILLLTVNSDFDLWTIRRNIEPVKYQEEINKYAEEFSLEAELLAALIYVESRFDKHTESPKGALGLMQLMPSTAFWIAEKLEHKDFSLEDLDDPELNIKFGSWYFSYLYHKFDNDLIKSIAAYNAGENNVRIWINDGWNGEIEQKLPFEETDDFVRRVISTRDYYQKNTLNIFRLSSFKLLLSNSFE</sequence>
<dbReference type="PANTHER" id="PTHR37423">
    <property type="entry name" value="SOLUBLE LYTIC MUREIN TRANSGLYCOSYLASE-RELATED"/>
    <property type="match status" value="1"/>
</dbReference>
<dbReference type="InterPro" id="IPR023346">
    <property type="entry name" value="Lysozyme-like_dom_sf"/>
</dbReference>
<reference evidence="2 3" key="1">
    <citation type="submission" date="2019-03" db="EMBL/GenBank/DDBJ databases">
        <title>Subsurface microbial communities from deep shales in Ohio and West Virginia, USA.</title>
        <authorList>
            <person name="Wrighton K."/>
        </authorList>
    </citation>
    <scope>NUCLEOTIDE SEQUENCE [LARGE SCALE GENOMIC DNA]</scope>
    <source>
        <strain evidence="2 3">MSL9.2</strain>
    </source>
</reference>
<dbReference type="CDD" id="cd16896">
    <property type="entry name" value="LT_Slt70-like"/>
    <property type="match status" value="1"/>
</dbReference>
<dbReference type="OrthoDB" id="9815002at2"/>
<dbReference type="SUPFAM" id="SSF53955">
    <property type="entry name" value="Lysozyme-like"/>
    <property type="match status" value="1"/>
</dbReference>
<dbReference type="AlphaFoldDB" id="A0A4R7Z9V6"/>
<dbReference type="Proteomes" id="UP000294697">
    <property type="component" value="Unassembled WGS sequence"/>
</dbReference>
<protein>
    <submittedName>
        <fullName evidence="2">Soluble lytic murein transglycosylase</fullName>
    </submittedName>
</protein>
<organism evidence="2 3">
    <name type="scientific">Halanaerobium saccharolyticum</name>
    <dbReference type="NCBI Taxonomy" id="43595"/>
    <lineage>
        <taxon>Bacteria</taxon>
        <taxon>Bacillati</taxon>
        <taxon>Bacillota</taxon>
        <taxon>Clostridia</taxon>
        <taxon>Halanaerobiales</taxon>
        <taxon>Halanaerobiaceae</taxon>
        <taxon>Halanaerobium</taxon>
    </lineage>
</organism>
<evidence type="ECO:0000259" key="1">
    <source>
        <dbReference type="Pfam" id="PF01464"/>
    </source>
</evidence>
<gene>
    <name evidence="2" type="ORF">C8C77_104123</name>
</gene>
<accession>A0A4R7Z9V6</accession>
<dbReference type="PANTHER" id="PTHR37423:SF2">
    <property type="entry name" value="MEMBRANE-BOUND LYTIC MUREIN TRANSGLYCOSYLASE C"/>
    <property type="match status" value="1"/>
</dbReference>
<proteinExistence type="predicted"/>
<feature type="domain" description="Transglycosylase SLT" evidence="1">
    <location>
        <begin position="44"/>
        <end position="151"/>
    </location>
</feature>
<evidence type="ECO:0000313" key="3">
    <source>
        <dbReference type="Proteomes" id="UP000294697"/>
    </source>
</evidence>